<comment type="similarity">
    <text evidence="2">Belongs to the UPF0173 family.</text>
</comment>
<dbReference type="Pfam" id="PF12706">
    <property type="entry name" value="Lactamase_B_2"/>
    <property type="match status" value="1"/>
</dbReference>
<dbReference type="EMBL" id="CP072943">
    <property type="protein sequence ID" value="QTX31760.1"/>
    <property type="molecule type" value="Genomic_DNA"/>
</dbReference>
<accession>A0A9Q7AGV4</accession>
<organism evidence="4 5">
    <name type="scientific">Aminithiophilus ramosus</name>
    <dbReference type="NCBI Taxonomy" id="3029084"/>
    <lineage>
        <taxon>Bacteria</taxon>
        <taxon>Thermotogati</taxon>
        <taxon>Synergistota</taxon>
        <taxon>Synergistia</taxon>
        <taxon>Synergistales</taxon>
        <taxon>Aminithiophilaceae</taxon>
        <taxon>Aminithiophilus</taxon>
    </lineage>
</organism>
<dbReference type="InterPro" id="IPR050114">
    <property type="entry name" value="UPF0173_UPF0282_UlaG_hydrolase"/>
</dbReference>
<dbReference type="RefSeq" id="WP_274372941.1">
    <property type="nucleotide sequence ID" value="NZ_CP072943.1"/>
</dbReference>
<dbReference type="PANTHER" id="PTHR43546">
    <property type="entry name" value="UPF0173 METAL-DEPENDENT HYDROLASE MJ1163-RELATED"/>
    <property type="match status" value="1"/>
</dbReference>
<feature type="domain" description="Metallo-beta-lactamase" evidence="3">
    <location>
        <begin position="8"/>
        <end position="192"/>
    </location>
</feature>
<dbReference type="InterPro" id="IPR022877">
    <property type="entry name" value="UPF0173"/>
</dbReference>
<evidence type="ECO:0000259" key="3">
    <source>
        <dbReference type="SMART" id="SM00849"/>
    </source>
</evidence>
<dbReference type="AlphaFoldDB" id="A0A9Q7AGV4"/>
<name>A0A9Q7AGV4_9BACT</name>
<dbReference type="Gene3D" id="3.60.15.10">
    <property type="entry name" value="Ribonuclease Z/Hydroxyacylglutathione hydrolase-like"/>
    <property type="match status" value="1"/>
</dbReference>
<dbReference type="HAMAP" id="MF_00457">
    <property type="entry name" value="UPF0173"/>
    <property type="match status" value="1"/>
</dbReference>
<dbReference type="PANTHER" id="PTHR43546:SF3">
    <property type="entry name" value="UPF0173 METAL-DEPENDENT HYDROLASE MJ1163"/>
    <property type="match status" value="1"/>
</dbReference>
<reference evidence="5" key="1">
    <citation type="submission" date="2021-04" db="EMBL/GenBank/DDBJ databases">
        <title>A novel Synergistetes isolate from a pyrite-forming mixed culture.</title>
        <authorList>
            <person name="Bunk B."/>
            <person name="Sproer C."/>
            <person name="Spring S."/>
            <person name="Pester M."/>
        </authorList>
    </citation>
    <scope>NUCLEOTIDE SEQUENCE [LARGE SCALE GENOMIC DNA]</scope>
    <source>
        <strain evidence="5">J.5.4.2-T.3.5.2</strain>
    </source>
</reference>
<keyword evidence="1 2" id="KW-0378">Hydrolase</keyword>
<dbReference type="SMART" id="SM00849">
    <property type="entry name" value="Lactamase_B"/>
    <property type="match status" value="1"/>
</dbReference>
<evidence type="ECO:0000313" key="4">
    <source>
        <dbReference type="EMBL" id="QTX31760.1"/>
    </source>
</evidence>
<keyword evidence="5" id="KW-1185">Reference proteome</keyword>
<dbReference type="GO" id="GO:0016787">
    <property type="term" value="F:hydrolase activity"/>
    <property type="evidence" value="ECO:0007669"/>
    <property type="project" value="UniProtKB-UniRule"/>
</dbReference>
<protein>
    <recommendedName>
        <fullName evidence="2">UPF0173 metal-dependent hydrolase KAR29_10470</fullName>
    </recommendedName>
</protein>
<dbReference type="KEGG" id="aram:KAR29_10470"/>
<gene>
    <name evidence="4" type="ORF">KAR29_10470</name>
</gene>
<proteinExistence type="inferred from homology"/>
<sequence length="227" mass="24442">MAKVRFLGHAAFYVGGEGLKGLIDPFLTGNPQASQGAESFTEIDVIFLTHGHDDHLGDTVQIAKRTGATVVANYEICHHLAKKGLKCHPMQIGGRWTFPFGTVKMTAALHGSAILDGNQVVYGGLAGGFLIEIEGKKVYHSGDTGLTKEMELLAEEAIDVALLPIGGNFVMDEEDAARAVRMIGPEAVVPMHYDTFDLIRADADRFARLVGTASRVVPLRPGQELLF</sequence>
<dbReference type="InterPro" id="IPR036866">
    <property type="entry name" value="RibonucZ/Hydroxyglut_hydro"/>
</dbReference>
<evidence type="ECO:0000313" key="5">
    <source>
        <dbReference type="Proteomes" id="UP000671879"/>
    </source>
</evidence>
<dbReference type="NCBIfam" id="NF001911">
    <property type="entry name" value="PRK00685.1"/>
    <property type="match status" value="1"/>
</dbReference>
<dbReference type="InterPro" id="IPR001279">
    <property type="entry name" value="Metallo-B-lactamas"/>
</dbReference>
<evidence type="ECO:0000256" key="1">
    <source>
        <dbReference type="ARBA" id="ARBA00022801"/>
    </source>
</evidence>
<dbReference type="Proteomes" id="UP000671879">
    <property type="component" value="Chromosome"/>
</dbReference>
<evidence type="ECO:0000256" key="2">
    <source>
        <dbReference type="HAMAP-Rule" id="MF_00457"/>
    </source>
</evidence>
<dbReference type="SUPFAM" id="SSF56281">
    <property type="entry name" value="Metallo-hydrolase/oxidoreductase"/>
    <property type="match status" value="1"/>
</dbReference>